<sequence>MDFKKYYEENIIRIKNDAKQYYDKLIKHNTDIKNKAFWLACAFENISFIKNMIKLGKIDCSIVDFDKNTGFMLACEANPNLDVIKYLRSLSTNIKNKNKNNLDALHLASQTNQNVNVIKYLIDELGFDPTELDNSGRNIFFDACIQQNLDIIQYLRHILDIRLTDKFRRNALHIASKDNKNMNVIKYLIDECGFDPEETDINGNNCFLVACAHNTNPEIIQYYSEKYHLEDSVNIAGYNGLSRACTYNTNPAVIETLIKKIKQPINFVINGFWSAIEDRNQPVIDYLISSNYFVLFGELNKRHLSKISISQEQQEIMDLIYYKNQIDNKQKNRIVQFFIDNHLTGRCFNSDLIKKIGYQRVLKLAINGLLLGSITISNPDVKSPFADKIPESFTRKTDETKCIFTINSTKYYAHRDLVILGSSTYANINSMVSDKENISWDLKYVDSDIVGVYLESFYTGEYKNVNNLNTEQIIGLCQLVHRIPSKFLTVQKLEQFLVTTFNKKYLEYYEQYVRCNELYLLLDKVYL</sequence>
<dbReference type="CDD" id="cd18186">
    <property type="entry name" value="BTB_POZ_ZBTB_KLHL-like"/>
    <property type="match status" value="1"/>
</dbReference>
<keyword evidence="1" id="KW-0677">Repeat</keyword>
<dbReference type="SUPFAM" id="SSF48403">
    <property type="entry name" value="Ankyrin repeat"/>
    <property type="match status" value="1"/>
</dbReference>
<dbReference type="InterPro" id="IPR036770">
    <property type="entry name" value="Ankyrin_rpt-contain_sf"/>
</dbReference>
<dbReference type="Gene3D" id="1.25.40.20">
    <property type="entry name" value="Ankyrin repeat-containing domain"/>
    <property type="match status" value="2"/>
</dbReference>
<keyword evidence="2" id="KW-0040">ANK repeat</keyword>
<evidence type="ECO:0000256" key="1">
    <source>
        <dbReference type="ARBA" id="ARBA00022737"/>
    </source>
</evidence>
<name>A0A3G4ZTQ8_9VIRU</name>
<dbReference type="Pfam" id="PF12796">
    <property type="entry name" value="Ank_2"/>
    <property type="match status" value="1"/>
</dbReference>
<proteinExistence type="predicted"/>
<evidence type="ECO:0000256" key="2">
    <source>
        <dbReference type="ARBA" id="ARBA00023043"/>
    </source>
</evidence>
<protein>
    <submittedName>
        <fullName evidence="3">Uncharacterized protein</fullName>
    </submittedName>
</protein>
<reference evidence="3" key="1">
    <citation type="submission" date="2018-10" db="EMBL/GenBank/DDBJ databases">
        <title>Hidden diversity of soil giant viruses.</title>
        <authorList>
            <person name="Schulz F."/>
            <person name="Alteio L."/>
            <person name="Goudeau D."/>
            <person name="Ryan E.M."/>
            <person name="Malmstrom R.R."/>
            <person name="Blanchard J."/>
            <person name="Woyke T."/>
        </authorList>
    </citation>
    <scope>NUCLEOTIDE SEQUENCE</scope>
    <source>
        <strain evidence="3">DSV1</strain>
    </source>
</reference>
<dbReference type="EMBL" id="MK072042">
    <property type="protein sequence ID" value="AYV77391.1"/>
    <property type="molecule type" value="Genomic_DNA"/>
</dbReference>
<dbReference type="PANTHER" id="PTHR24198:SF165">
    <property type="entry name" value="ANKYRIN REPEAT-CONTAINING PROTEIN-RELATED"/>
    <property type="match status" value="1"/>
</dbReference>
<evidence type="ECO:0000313" key="3">
    <source>
        <dbReference type="EMBL" id="AYV77391.1"/>
    </source>
</evidence>
<dbReference type="PANTHER" id="PTHR24198">
    <property type="entry name" value="ANKYRIN REPEAT AND PROTEIN KINASE DOMAIN-CONTAINING PROTEIN"/>
    <property type="match status" value="1"/>
</dbReference>
<dbReference type="InterPro" id="IPR002110">
    <property type="entry name" value="Ankyrin_rpt"/>
</dbReference>
<dbReference type="Pfam" id="PF13637">
    <property type="entry name" value="Ank_4"/>
    <property type="match status" value="1"/>
</dbReference>
<organism evidence="3">
    <name type="scientific">Dasosvirus sp</name>
    <dbReference type="NCBI Taxonomy" id="2487764"/>
    <lineage>
        <taxon>Viruses</taxon>
        <taxon>Varidnaviria</taxon>
        <taxon>Bamfordvirae</taxon>
        <taxon>Nucleocytoviricota</taxon>
        <taxon>Megaviricetes</taxon>
        <taxon>Imitervirales</taxon>
        <taxon>Mimiviridae</taxon>
        <taxon>Klosneuvirinae</taxon>
    </lineage>
</organism>
<gene>
    <name evidence="3" type="ORF">Dasosvirus1_26</name>
</gene>
<accession>A0A3G4ZTQ8</accession>
<dbReference type="SMART" id="SM00248">
    <property type="entry name" value="ANK"/>
    <property type="match status" value="7"/>
</dbReference>